<dbReference type="InterPro" id="IPR016181">
    <property type="entry name" value="Acyl_CoA_acyltransferase"/>
</dbReference>
<keyword evidence="2" id="KW-0808">Transferase</keyword>
<dbReference type="OrthoDB" id="9795206at2"/>
<sequence>MSYLTGERIVLRDYRMEDLPYIRKWANDAEITGMLSDIFLYPQTTHDTESYLKMMVEGDPDNKGYIIAFKDSLEYIGQIDLHKLDWKNRFASMGIVIGRKDLLGQGYGREAIGLLTGFVFDSLNLNRLELDVYEFNERAYRCYVGCGFKEEGRMRQRLFRSGKYWDVIKMSILAEEYRSSR</sequence>
<dbReference type="SUPFAM" id="SSF55729">
    <property type="entry name" value="Acyl-CoA N-acyltransferases (Nat)"/>
    <property type="match status" value="1"/>
</dbReference>
<evidence type="ECO:0000313" key="3">
    <source>
        <dbReference type="Proteomes" id="UP000032633"/>
    </source>
</evidence>
<accession>A0A0D5NF06</accession>
<dbReference type="EMBL" id="CP011058">
    <property type="protein sequence ID" value="AJY73715.1"/>
    <property type="molecule type" value="Genomic_DNA"/>
</dbReference>
<dbReference type="PANTHER" id="PTHR43415:SF3">
    <property type="entry name" value="GNAT-FAMILY ACETYLTRANSFERASE"/>
    <property type="match status" value="1"/>
</dbReference>
<dbReference type="Proteomes" id="UP000032633">
    <property type="component" value="Chromosome"/>
</dbReference>
<dbReference type="InterPro" id="IPR000182">
    <property type="entry name" value="GNAT_dom"/>
</dbReference>
<evidence type="ECO:0000259" key="1">
    <source>
        <dbReference type="PROSITE" id="PS51186"/>
    </source>
</evidence>
<dbReference type="PATRIC" id="fig|1126833.4.peg.567"/>
<reference evidence="2 3" key="1">
    <citation type="journal article" date="2015" name="J. Biotechnol.">
        <title>Complete genome sequence of Paenibacillus beijingensis 7188(T) (=DSM 24997(T)), a novel rhizobacterium from jujube garden soil.</title>
        <authorList>
            <person name="Kwak Y."/>
            <person name="Shin J.H."/>
        </authorList>
    </citation>
    <scope>NUCLEOTIDE SEQUENCE [LARGE SCALE GENOMIC DNA]</scope>
    <source>
        <strain evidence="2 3">DSM 24997</strain>
    </source>
</reference>
<dbReference type="RefSeq" id="WP_045669150.1">
    <property type="nucleotide sequence ID" value="NZ_CP011058.1"/>
</dbReference>
<keyword evidence="3" id="KW-1185">Reference proteome</keyword>
<dbReference type="Gene3D" id="3.40.630.30">
    <property type="match status" value="1"/>
</dbReference>
<dbReference type="STRING" id="1126833.VN24_02555"/>
<proteinExistence type="predicted"/>
<feature type="domain" description="N-acetyltransferase" evidence="1">
    <location>
        <begin position="9"/>
        <end position="171"/>
    </location>
</feature>
<protein>
    <submittedName>
        <fullName evidence="2">Acetyltransferase</fullName>
    </submittedName>
</protein>
<dbReference type="KEGG" id="pbj:VN24_02555"/>
<organism evidence="2 3">
    <name type="scientific">Paenibacillus beijingensis</name>
    <dbReference type="NCBI Taxonomy" id="1126833"/>
    <lineage>
        <taxon>Bacteria</taxon>
        <taxon>Bacillati</taxon>
        <taxon>Bacillota</taxon>
        <taxon>Bacilli</taxon>
        <taxon>Bacillales</taxon>
        <taxon>Paenibacillaceae</taxon>
        <taxon>Paenibacillus</taxon>
    </lineage>
</organism>
<dbReference type="HOGENOM" id="CLU_013985_3_2_9"/>
<reference evidence="3" key="2">
    <citation type="submission" date="2015-03" db="EMBL/GenBank/DDBJ databases">
        <title>Genome sequence of Paenibacillus beijingensis strain DSM 24997T.</title>
        <authorList>
            <person name="Kwak Y."/>
            <person name="Shin J.-H."/>
        </authorList>
    </citation>
    <scope>NUCLEOTIDE SEQUENCE [LARGE SCALE GENOMIC DNA]</scope>
    <source>
        <strain evidence="3">DSM 24997</strain>
    </source>
</reference>
<gene>
    <name evidence="2" type="ORF">VN24_02555</name>
</gene>
<dbReference type="GO" id="GO:0016747">
    <property type="term" value="F:acyltransferase activity, transferring groups other than amino-acyl groups"/>
    <property type="evidence" value="ECO:0007669"/>
    <property type="project" value="InterPro"/>
</dbReference>
<dbReference type="PANTHER" id="PTHR43415">
    <property type="entry name" value="SPERMIDINE N(1)-ACETYLTRANSFERASE"/>
    <property type="match status" value="1"/>
</dbReference>
<dbReference type="PROSITE" id="PS51186">
    <property type="entry name" value="GNAT"/>
    <property type="match status" value="1"/>
</dbReference>
<evidence type="ECO:0000313" key="2">
    <source>
        <dbReference type="EMBL" id="AJY73715.1"/>
    </source>
</evidence>
<dbReference type="Pfam" id="PF13302">
    <property type="entry name" value="Acetyltransf_3"/>
    <property type="match status" value="1"/>
</dbReference>
<dbReference type="AlphaFoldDB" id="A0A0D5NF06"/>
<name>A0A0D5NF06_9BACL</name>